<accession>A0A0M2KBA2</accession>
<comment type="caution">
    <text evidence="1">The sequence shown here is derived from an EMBL/GenBank/DDBJ whole genome shotgun (WGS) entry which is preliminary data.</text>
</comment>
<sequence length="75" mass="8408">MEPELRALVFGQPHTRQFFLAFDVDTRGKEHGFIDDATVLPDLQDDTVRVNDGTNGIQWPVLPSGDLLHDGISYL</sequence>
<evidence type="ECO:0000313" key="1">
    <source>
        <dbReference type="EMBL" id="KKF34557.1"/>
    </source>
</evidence>
<evidence type="ECO:0000313" key="2">
    <source>
        <dbReference type="Proteomes" id="UP000033924"/>
    </source>
</evidence>
<proteinExistence type="predicted"/>
<dbReference type="Proteomes" id="UP000033924">
    <property type="component" value="Unassembled WGS sequence"/>
</dbReference>
<protein>
    <submittedName>
        <fullName evidence="1">Uncharacterized protein</fullName>
    </submittedName>
</protein>
<gene>
    <name evidence="1" type="ORF">SY86_02320</name>
</gene>
<organism evidence="1 2">
    <name type="scientific">Erwinia tracheiphila</name>
    <dbReference type="NCBI Taxonomy" id="65700"/>
    <lineage>
        <taxon>Bacteria</taxon>
        <taxon>Pseudomonadati</taxon>
        <taxon>Pseudomonadota</taxon>
        <taxon>Gammaproteobacteria</taxon>
        <taxon>Enterobacterales</taxon>
        <taxon>Erwiniaceae</taxon>
        <taxon>Erwinia</taxon>
    </lineage>
</organism>
<keyword evidence="2" id="KW-1185">Reference proteome</keyword>
<name>A0A0M2KBA2_9GAMM</name>
<dbReference type="STRING" id="65700.SY86_02320"/>
<dbReference type="EMBL" id="JXNU01000003">
    <property type="protein sequence ID" value="KKF34557.1"/>
    <property type="molecule type" value="Genomic_DNA"/>
</dbReference>
<dbReference type="AlphaFoldDB" id="A0A0M2KBA2"/>
<reference evidence="1 2" key="1">
    <citation type="submission" date="2015-01" db="EMBL/GenBank/DDBJ databases">
        <title>Erwinia tracheiphila.</title>
        <authorList>
            <person name="Shapiro L.R."/>
        </authorList>
    </citation>
    <scope>NUCLEOTIDE SEQUENCE [LARGE SCALE GENOMIC DNA]</scope>
    <source>
        <strain evidence="1 2">BuffGH</strain>
    </source>
</reference>